<accession>A0A5J4WQ81</accession>
<gene>
    <name evidence="2" type="ORF">EZS28_007326</name>
</gene>
<name>A0A5J4WQ81_9EUKA</name>
<proteinExistence type="predicted"/>
<organism evidence="2 3">
    <name type="scientific">Streblomastix strix</name>
    <dbReference type="NCBI Taxonomy" id="222440"/>
    <lineage>
        <taxon>Eukaryota</taxon>
        <taxon>Metamonada</taxon>
        <taxon>Preaxostyla</taxon>
        <taxon>Oxymonadida</taxon>
        <taxon>Streblomastigidae</taxon>
        <taxon>Streblomastix</taxon>
    </lineage>
</organism>
<dbReference type="Proteomes" id="UP000324800">
    <property type="component" value="Unassembled WGS sequence"/>
</dbReference>
<keyword evidence="1" id="KW-0812">Transmembrane</keyword>
<dbReference type="AlphaFoldDB" id="A0A5J4WQ81"/>
<evidence type="ECO:0000313" key="3">
    <source>
        <dbReference type="Proteomes" id="UP000324800"/>
    </source>
</evidence>
<dbReference type="EMBL" id="SNRW01001249">
    <property type="protein sequence ID" value="KAA6397141.1"/>
    <property type="molecule type" value="Genomic_DNA"/>
</dbReference>
<evidence type="ECO:0000256" key="1">
    <source>
        <dbReference type="SAM" id="Phobius"/>
    </source>
</evidence>
<comment type="caution">
    <text evidence="2">The sequence shown here is derived from an EMBL/GenBank/DDBJ whole genome shotgun (WGS) entry which is preliminary data.</text>
</comment>
<sequence length="325" mass="37082">MSKTTKKFPQNYNPKFKNSSISSSCIGEPIIYATYIINRGGIVGLSCISNTKQPEDITQCEDKSVPLVYLKQSAIGRFYQSDSATVKRLLLRFGAVQMQEGLIIGWEGSKWIYADRGTDKYSFRTLAIDSKTTNFERRVIVAESDELIDYLIRPNDPFCVSEKEDQTWIIKAAFCLIADALILPALNLQLWERKHGLRSTKLYKSEKDDIDRDGSDNDVELSVKDLQQFEVFITRVLSPQYDQSKNLTNQQIQTLLEQHTIQELHRPDAYSFVHQDIQMDLNGGFLAGNYISFDAFGALFILLVCICILGGFSMYLERLQMSNKM</sequence>
<keyword evidence="1" id="KW-0472">Membrane</keyword>
<reference evidence="2 3" key="1">
    <citation type="submission" date="2019-03" db="EMBL/GenBank/DDBJ databases">
        <title>Single cell metagenomics reveals metabolic interactions within the superorganism composed of flagellate Streblomastix strix and complex community of Bacteroidetes bacteria on its surface.</title>
        <authorList>
            <person name="Treitli S.C."/>
            <person name="Kolisko M."/>
            <person name="Husnik F."/>
            <person name="Keeling P."/>
            <person name="Hampl V."/>
        </authorList>
    </citation>
    <scope>NUCLEOTIDE SEQUENCE [LARGE SCALE GENOMIC DNA]</scope>
    <source>
        <strain evidence="2">ST1C</strain>
    </source>
</reference>
<protein>
    <submittedName>
        <fullName evidence="2">Uncharacterized protein</fullName>
    </submittedName>
</protein>
<evidence type="ECO:0000313" key="2">
    <source>
        <dbReference type="EMBL" id="KAA6397141.1"/>
    </source>
</evidence>
<feature type="transmembrane region" description="Helical" evidence="1">
    <location>
        <begin position="295"/>
        <end position="316"/>
    </location>
</feature>
<keyword evidence="1" id="KW-1133">Transmembrane helix</keyword>